<feature type="repeat" description="WD" evidence="3">
    <location>
        <begin position="22"/>
        <end position="63"/>
    </location>
</feature>
<dbReference type="PROSITE" id="PS50082">
    <property type="entry name" value="WD_REPEATS_2"/>
    <property type="match status" value="3"/>
</dbReference>
<dbReference type="InterPro" id="IPR045151">
    <property type="entry name" value="DCAF8"/>
</dbReference>
<gene>
    <name evidence="4" type="ORF">RD792_011141</name>
</gene>
<evidence type="ECO:0000313" key="5">
    <source>
        <dbReference type="Proteomes" id="UP001291926"/>
    </source>
</evidence>
<organism evidence="4 5">
    <name type="scientific">Penstemon davidsonii</name>
    <dbReference type="NCBI Taxonomy" id="160366"/>
    <lineage>
        <taxon>Eukaryota</taxon>
        <taxon>Viridiplantae</taxon>
        <taxon>Streptophyta</taxon>
        <taxon>Embryophyta</taxon>
        <taxon>Tracheophyta</taxon>
        <taxon>Spermatophyta</taxon>
        <taxon>Magnoliopsida</taxon>
        <taxon>eudicotyledons</taxon>
        <taxon>Gunneridae</taxon>
        <taxon>Pentapetalae</taxon>
        <taxon>asterids</taxon>
        <taxon>lamiids</taxon>
        <taxon>Lamiales</taxon>
        <taxon>Plantaginaceae</taxon>
        <taxon>Cheloneae</taxon>
        <taxon>Penstemon</taxon>
    </lineage>
</organism>
<name>A0ABR0D3Z5_9LAMI</name>
<evidence type="ECO:0000256" key="1">
    <source>
        <dbReference type="ARBA" id="ARBA00022574"/>
    </source>
</evidence>
<protein>
    <recommendedName>
        <fullName evidence="6">WD and tetratricopeptide repeats protein 1</fullName>
    </recommendedName>
</protein>
<keyword evidence="5" id="KW-1185">Reference proteome</keyword>
<dbReference type="EMBL" id="JAYDYQ010002534">
    <property type="protein sequence ID" value="KAK4483932.1"/>
    <property type="molecule type" value="Genomic_DNA"/>
</dbReference>
<evidence type="ECO:0000256" key="2">
    <source>
        <dbReference type="ARBA" id="ARBA00022737"/>
    </source>
</evidence>
<proteinExistence type="predicted"/>
<keyword evidence="2" id="KW-0677">Repeat</keyword>
<evidence type="ECO:0000256" key="3">
    <source>
        <dbReference type="PROSITE-ProRule" id="PRU00221"/>
    </source>
</evidence>
<dbReference type="Gene3D" id="1.25.40.10">
    <property type="entry name" value="Tetratricopeptide repeat domain"/>
    <property type="match status" value="1"/>
</dbReference>
<dbReference type="PROSITE" id="PS50294">
    <property type="entry name" value="WD_REPEATS_REGION"/>
    <property type="match status" value="1"/>
</dbReference>
<dbReference type="PANTHER" id="PTHR15574:SF40">
    <property type="entry name" value="WD AND TETRATRICOPEPTIDE REPEATS PROTEIN 1"/>
    <property type="match status" value="1"/>
</dbReference>
<dbReference type="InterPro" id="IPR036322">
    <property type="entry name" value="WD40_repeat_dom_sf"/>
</dbReference>
<comment type="caution">
    <text evidence="4">The sequence shown here is derived from an EMBL/GenBank/DDBJ whole genome shotgun (WGS) entry which is preliminary data.</text>
</comment>
<dbReference type="Proteomes" id="UP001291926">
    <property type="component" value="Unassembled WGS sequence"/>
</dbReference>
<dbReference type="SUPFAM" id="SSF48452">
    <property type="entry name" value="TPR-like"/>
    <property type="match status" value="1"/>
</dbReference>
<feature type="non-terminal residue" evidence="4">
    <location>
        <position position="1"/>
    </location>
</feature>
<reference evidence="4 5" key="1">
    <citation type="journal article" date="2023" name="bioRxiv">
        <title>Genome report: Whole genome sequence and annotation of Penstemon davidsonii.</title>
        <authorList>
            <person name="Ostevik K.L."/>
            <person name="Alabady M."/>
            <person name="Zhang M."/>
            <person name="Rausher M.D."/>
        </authorList>
    </citation>
    <scope>NUCLEOTIDE SEQUENCE [LARGE SCALE GENOMIC DNA]</scope>
    <source>
        <strain evidence="4">DNT005</strain>
        <tissue evidence="4">Whole leaf</tissue>
    </source>
</reference>
<dbReference type="Pfam" id="PF00400">
    <property type="entry name" value="WD40"/>
    <property type="match status" value="3"/>
</dbReference>
<accession>A0ABR0D3Z5</accession>
<dbReference type="InterPro" id="IPR011990">
    <property type="entry name" value="TPR-like_helical_dom_sf"/>
</dbReference>
<dbReference type="PANTHER" id="PTHR15574">
    <property type="entry name" value="WD REPEAT DOMAIN-CONTAINING FAMILY"/>
    <property type="match status" value="1"/>
</dbReference>
<sequence>DLNCVLQMHSSLVQRLSLERELHGHHGCVNAVAWNSQGSLLISGSDDTRLNIWSYSSRKLVHSIDTGHSANIFCTKFIPETSDELVVSAAGDAEVEVGNPNVVWSASEDGTLRQHDFREGASCPPAGSSHQECRNILIDLRCGAKKSLADPPKQHLLLKSCDISSSRPHLLLVGGSDSFARLYDRRMLPPLSSSQKKLPPPPCVNYFCPMHLSDLKLPSSNYIIFIFFSQSRSSLHLTHVTFSPNGEEVLLSYSGEHVYLMDVNLGMYMDITTTTFRSTSGSTMRYTSGDVTKPVSFSLDSAELHPSVSGLSSNGFSVRNKIDAGLVKCRKLIQIAEKSLKGETNYYYGIEACNEVLDRHGHEIGEALMHNCLCIRASLLLKRRWKNDAQMAIRDCHRARKINPSSVSALICMAEALSMLEKHKEALDFAIAAQSLAPSDFEVMEKVENIKKNIAEAEVGKAKTESGRGSRLEYHAGRVLSLSDIIYHAEADNDASVDDTEREESDYDEELELNFETSVSGEGHDADSNALPRNLSVRIHRRGESAVESGRPNGSCGSPTLSCENDKVPYQPETVIDMKQRYVGHCNIGTDIKQASFVGLRGEYVASGSDDGRLFIWEKKTGRLLKVLHGDEAVVNCVQSHPYDCVIATSGIDSTIKIWTPGAPVPSIVAGGVAGPETSNVLELMEGNQRRLCRTREAMLIQSYFMGVTPLCIDLSLTPSQIPRLVLT</sequence>
<feature type="repeat" description="WD" evidence="3">
    <location>
        <begin position="602"/>
        <end position="627"/>
    </location>
</feature>
<keyword evidence="1 3" id="KW-0853">WD repeat</keyword>
<feature type="repeat" description="WD" evidence="3">
    <location>
        <begin position="628"/>
        <end position="659"/>
    </location>
</feature>
<dbReference type="SMART" id="SM00320">
    <property type="entry name" value="WD40"/>
    <property type="match status" value="5"/>
</dbReference>
<evidence type="ECO:0000313" key="4">
    <source>
        <dbReference type="EMBL" id="KAK4483932.1"/>
    </source>
</evidence>
<dbReference type="SUPFAM" id="SSF50978">
    <property type="entry name" value="WD40 repeat-like"/>
    <property type="match status" value="1"/>
</dbReference>
<dbReference type="Gene3D" id="2.130.10.10">
    <property type="entry name" value="YVTN repeat-like/Quinoprotein amine dehydrogenase"/>
    <property type="match status" value="2"/>
</dbReference>
<dbReference type="InterPro" id="IPR001680">
    <property type="entry name" value="WD40_rpt"/>
</dbReference>
<dbReference type="InterPro" id="IPR015943">
    <property type="entry name" value="WD40/YVTN_repeat-like_dom_sf"/>
</dbReference>
<evidence type="ECO:0008006" key="6">
    <source>
        <dbReference type="Google" id="ProtNLM"/>
    </source>
</evidence>